<dbReference type="InterPro" id="IPR036005">
    <property type="entry name" value="Creatinase/aminopeptidase-like"/>
</dbReference>
<keyword evidence="4" id="KW-1185">Reference proteome</keyword>
<dbReference type="PRINTS" id="PR00599">
    <property type="entry name" value="MAPEPTIDASE"/>
</dbReference>
<evidence type="ECO:0000313" key="3">
    <source>
        <dbReference type="EMBL" id="MDA7426669.1"/>
    </source>
</evidence>
<dbReference type="Pfam" id="PF01321">
    <property type="entry name" value="Creatinase_N"/>
    <property type="match status" value="1"/>
</dbReference>
<sequence>MTVFPEAEFENRLARAQAAMGKAGFDALLLTSEADVRYFTGYLTRFWESPSRPWFLVIPASGKPVAVIPAIGGALMAKTWIDDIRTWPAPTPGDDGVTLLAECLREIGTERIAMPMGYETQLRMPLQDFHRVQDLIAPMRIDADGGLVALLRAIKSQAEVALIETACGIAGRAFDRVGEIAGRGTPLSDVFRNFQRLCLEEGADWVPYLAGGAGSLGYDDVISPATPRPLQSGDVLMLDTGLVHQGYFCDYDRNFVVGRPDPAVAAGYQRLREATQAGQEAARPGATAAEVYQAMQNICQAGPGRLGHGLGMQLTEGLSLIAEDHTVLEPGMVITLEPGVDIPGGGILVHEDDFVIEENGARQLSPTAPSNLPELPA</sequence>
<dbReference type="RefSeq" id="WP_271434022.1">
    <property type="nucleotide sequence ID" value="NZ_JAQIOY010000010.1"/>
</dbReference>
<comment type="caution">
    <text evidence="3">The sequence shown here is derived from an EMBL/GenBank/DDBJ whole genome shotgun (WGS) entry which is preliminary data.</text>
</comment>
<dbReference type="Gene3D" id="3.90.230.10">
    <property type="entry name" value="Creatinase/methionine aminopeptidase superfamily"/>
    <property type="match status" value="1"/>
</dbReference>
<dbReference type="PANTHER" id="PTHR46112">
    <property type="entry name" value="AMINOPEPTIDASE"/>
    <property type="match status" value="1"/>
</dbReference>
<gene>
    <name evidence="3" type="ORF">PFY00_18190</name>
</gene>
<dbReference type="InterPro" id="IPR000994">
    <property type="entry name" value="Pept_M24"/>
</dbReference>
<evidence type="ECO:0000313" key="4">
    <source>
        <dbReference type="Proteomes" id="UP001210720"/>
    </source>
</evidence>
<proteinExistence type="predicted"/>
<organism evidence="3 4">
    <name type="scientific">Thalassococcus lentus</name>
    <dbReference type="NCBI Taxonomy" id="1210524"/>
    <lineage>
        <taxon>Bacteria</taxon>
        <taxon>Pseudomonadati</taxon>
        <taxon>Pseudomonadota</taxon>
        <taxon>Alphaproteobacteria</taxon>
        <taxon>Rhodobacterales</taxon>
        <taxon>Roseobacteraceae</taxon>
        <taxon>Thalassococcus</taxon>
    </lineage>
</organism>
<dbReference type="EMBL" id="JAQIOY010000010">
    <property type="protein sequence ID" value="MDA7426669.1"/>
    <property type="molecule type" value="Genomic_DNA"/>
</dbReference>
<protein>
    <submittedName>
        <fullName evidence="3">Xaa-Pro peptidase family protein</fullName>
    </submittedName>
</protein>
<reference evidence="3 4" key="1">
    <citation type="submission" date="2023-01" db="EMBL/GenBank/DDBJ databases">
        <title>Thalassococcus onchidii sp. nov., isolated from a marine invertebrate from the South China Sea.</title>
        <authorList>
            <person name="Xu S."/>
            <person name="Liu Z."/>
            <person name="Xu Y."/>
        </authorList>
    </citation>
    <scope>NUCLEOTIDE SEQUENCE [LARGE SCALE GENOMIC DNA]</scope>
    <source>
        <strain evidence="3 4">KCTC 32084</strain>
    </source>
</reference>
<dbReference type="SUPFAM" id="SSF55920">
    <property type="entry name" value="Creatinase/aminopeptidase"/>
    <property type="match status" value="1"/>
</dbReference>
<dbReference type="InterPro" id="IPR001714">
    <property type="entry name" value="Pept_M24_MAP"/>
</dbReference>
<feature type="domain" description="Peptidase M24" evidence="1">
    <location>
        <begin position="162"/>
        <end position="358"/>
    </location>
</feature>
<feature type="domain" description="Creatinase N-terminal" evidence="2">
    <location>
        <begin position="12"/>
        <end position="140"/>
    </location>
</feature>
<dbReference type="Proteomes" id="UP001210720">
    <property type="component" value="Unassembled WGS sequence"/>
</dbReference>
<dbReference type="InterPro" id="IPR029149">
    <property type="entry name" value="Creatin/AminoP/Spt16_N"/>
</dbReference>
<evidence type="ECO:0000259" key="1">
    <source>
        <dbReference type="Pfam" id="PF00557"/>
    </source>
</evidence>
<dbReference type="InterPro" id="IPR050659">
    <property type="entry name" value="Peptidase_M24B"/>
</dbReference>
<dbReference type="SUPFAM" id="SSF53092">
    <property type="entry name" value="Creatinase/prolidase N-terminal domain"/>
    <property type="match status" value="1"/>
</dbReference>
<dbReference type="Pfam" id="PF00557">
    <property type="entry name" value="Peptidase_M24"/>
    <property type="match status" value="1"/>
</dbReference>
<evidence type="ECO:0000259" key="2">
    <source>
        <dbReference type="Pfam" id="PF01321"/>
    </source>
</evidence>
<dbReference type="Gene3D" id="3.40.350.10">
    <property type="entry name" value="Creatinase/prolidase N-terminal domain"/>
    <property type="match status" value="1"/>
</dbReference>
<accession>A0ABT4XXJ5</accession>
<dbReference type="PANTHER" id="PTHR46112:SF2">
    <property type="entry name" value="XAA-PRO AMINOPEPTIDASE P-RELATED"/>
    <property type="match status" value="1"/>
</dbReference>
<dbReference type="InterPro" id="IPR000587">
    <property type="entry name" value="Creatinase_N"/>
</dbReference>
<name>A0ABT4XXJ5_9RHOB</name>